<keyword evidence="5" id="KW-0962">Peroxisome biogenesis</keyword>
<comment type="function">
    <text evidence="1">Involved in peroxisome biogenesis.</text>
</comment>
<sequence>MSNRPNRNNSNNTTLKLITASIAIAGAAYGTYKYLSSFTPQIINQNRNEDSIIDETDSNPLKFKQKEDTSISLVISKTVLDKISEYNENHEDGIDIQNYLKNYKNLVIILYPGLTFKDLENYFEIDEINQRRILQTSVEDSIFHLLKQLGSSINLVCFKDFNKSKEDIDKEFRLENVLSNVISLDNLQFITFI</sequence>
<dbReference type="InterPro" id="IPR038613">
    <property type="entry name" value="Peroxin-22_C_sf"/>
</dbReference>
<dbReference type="GO" id="GO:0005778">
    <property type="term" value="C:peroxisomal membrane"/>
    <property type="evidence" value="ECO:0007669"/>
    <property type="project" value="UniProtKB-SubCell"/>
</dbReference>
<keyword evidence="7" id="KW-1133">Transmembrane helix</keyword>
<keyword evidence="9" id="KW-0576">Peroxisome</keyword>
<accession>A0AAV5QWN1</accession>
<evidence type="ECO:0000256" key="5">
    <source>
        <dbReference type="ARBA" id="ARBA00022593"/>
    </source>
</evidence>
<comment type="subcellular location">
    <subcellularLocation>
        <location evidence="2">Peroxisome membrane</location>
        <topology evidence="2">Single-pass membrane protein</topology>
    </subcellularLocation>
</comment>
<dbReference type="GO" id="GO:0007031">
    <property type="term" value="P:peroxisome organization"/>
    <property type="evidence" value="ECO:0007669"/>
    <property type="project" value="UniProtKB-KW"/>
</dbReference>
<comment type="similarity">
    <text evidence="3">Belongs to the peroxin-22 family.</text>
</comment>
<organism evidence="10 11">
    <name type="scientific">Pichia kluyveri</name>
    <name type="common">Yeast</name>
    <dbReference type="NCBI Taxonomy" id="36015"/>
    <lineage>
        <taxon>Eukaryota</taxon>
        <taxon>Fungi</taxon>
        <taxon>Dikarya</taxon>
        <taxon>Ascomycota</taxon>
        <taxon>Saccharomycotina</taxon>
        <taxon>Pichiomycetes</taxon>
        <taxon>Pichiales</taxon>
        <taxon>Pichiaceae</taxon>
        <taxon>Pichia</taxon>
    </lineage>
</organism>
<evidence type="ECO:0000256" key="9">
    <source>
        <dbReference type="ARBA" id="ARBA00023140"/>
    </source>
</evidence>
<evidence type="ECO:0000256" key="4">
    <source>
        <dbReference type="ARBA" id="ARBA00018967"/>
    </source>
</evidence>
<evidence type="ECO:0000256" key="3">
    <source>
        <dbReference type="ARBA" id="ARBA00009642"/>
    </source>
</evidence>
<name>A0AAV5QWN1_PICKL</name>
<evidence type="ECO:0000256" key="7">
    <source>
        <dbReference type="ARBA" id="ARBA00022989"/>
    </source>
</evidence>
<keyword evidence="6" id="KW-0812">Transmembrane</keyword>
<proteinExistence type="inferred from homology"/>
<reference evidence="10 11" key="1">
    <citation type="journal article" date="2023" name="Elife">
        <title>Identification of key yeast species and microbe-microbe interactions impacting larval growth of Drosophila in the wild.</title>
        <authorList>
            <person name="Mure A."/>
            <person name="Sugiura Y."/>
            <person name="Maeda R."/>
            <person name="Honda K."/>
            <person name="Sakurai N."/>
            <person name="Takahashi Y."/>
            <person name="Watada M."/>
            <person name="Katoh T."/>
            <person name="Gotoh A."/>
            <person name="Gotoh Y."/>
            <person name="Taniguchi I."/>
            <person name="Nakamura K."/>
            <person name="Hayashi T."/>
            <person name="Katayama T."/>
            <person name="Uemura T."/>
            <person name="Hattori Y."/>
        </authorList>
    </citation>
    <scope>NUCLEOTIDE SEQUENCE [LARGE SCALE GENOMIC DNA]</scope>
    <source>
        <strain evidence="10 11">PK-24</strain>
    </source>
</reference>
<evidence type="ECO:0000256" key="1">
    <source>
        <dbReference type="ARBA" id="ARBA00003659"/>
    </source>
</evidence>
<dbReference type="Gene3D" id="3.40.50.11730">
    <property type="entry name" value="Peroxisome assembly protein 22"/>
    <property type="match status" value="1"/>
</dbReference>
<protein>
    <recommendedName>
        <fullName evidence="4">Peroxisome assembly protein 22</fullName>
    </recommendedName>
</protein>
<evidence type="ECO:0000313" key="10">
    <source>
        <dbReference type="EMBL" id="GMM43634.1"/>
    </source>
</evidence>
<evidence type="ECO:0000256" key="8">
    <source>
        <dbReference type="ARBA" id="ARBA00023136"/>
    </source>
</evidence>
<keyword evidence="8" id="KW-0472">Membrane</keyword>
<dbReference type="Pfam" id="PF12827">
    <property type="entry name" value="Peroxin-22"/>
    <property type="match status" value="1"/>
</dbReference>
<evidence type="ECO:0000313" key="11">
    <source>
        <dbReference type="Proteomes" id="UP001378960"/>
    </source>
</evidence>
<comment type="caution">
    <text evidence="10">The sequence shown here is derived from an EMBL/GenBank/DDBJ whole genome shotgun (WGS) entry which is preliminary data.</text>
</comment>
<gene>
    <name evidence="10" type="ORF">DAPK24_002090</name>
</gene>
<evidence type="ECO:0000256" key="6">
    <source>
        <dbReference type="ARBA" id="ARBA00022692"/>
    </source>
</evidence>
<dbReference type="Proteomes" id="UP001378960">
    <property type="component" value="Unassembled WGS sequence"/>
</dbReference>
<dbReference type="AlphaFoldDB" id="A0AAV5QWN1"/>
<evidence type="ECO:0000256" key="2">
    <source>
        <dbReference type="ARBA" id="ARBA00004549"/>
    </source>
</evidence>
<dbReference type="InterPro" id="IPR024359">
    <property type="entry name" value="Peroxin-22"/>
</dbReference>
<dbReference type="EMBL" id="BTGB01000001">
    <property type="protein sequence ID" value="GMM43634.1"/>
    <property type="molecule type" value="Genomic_DNA"/>
</dbReference>
<keyword evidence="11" id="KW-1185">Reference proteome</keyword>